<evidence type="ECO:0000256" key="2">
    <source>
        <dbReference type="ARBA" id="ARBA00007620"/>
    </source>
</evidence>
<comment type="subcellular location">
    <subcellularLocation>
        <location evidence="1">Membrane</location>
        <topology evidence="1">Multi-pass membrane protein</topology>
    </subcellularLocation>
</comment>
<keyword evidence="4 6" id="KW-1133">Transmembrane helix</keyword>
<sequence>MNIILQIIIGFFLADVISGIFHWFEDSYLDYCIDIPILSGIAKDNEMHHYFPRSIISYSYWENINVTFPLTVSILFILYLLNKSLFKHVYLIASFAFFSIISNLLHRFSHMRECENNQVINFLQSTGILCPHKHHSIHHIKDAEKYCIITVYCNYILDSIYFWRALEYTIFLLTGIQPSRKPYNDYYIIQNHMHENAKLKCPDKPTKKDIDELKYILKHYKNCNKRFND</sequence>
<evidence type="ECO:0000256" key="5">
    <source>
        <dbReference type="ARBA" id="ARBA00023136"/>
    </source>
</evidence>
<keyword evidence="5 6" id="KW-0472">Membrane</keyword>
<reference evidence="8" key="1">
    <citation type="journal article" date="2020" name="Nature">
        <title>Giant virus diversity and host interactions through global metagenomics.</title>
        <authorList>
            <person name="Schulz F."/>
            <person name="Roux S."/>
            <person name="Paez-Espino D."/>
            <person name="Jungbluth S."/>
            <person name="Walsh D.A."/>
            <person name="Denef V.J."/>
            <person name="McMahon K.D."/>
            <person name="Konstantinidis K.T."/>
            <person name="Eloe-Fadrosh E.A."/>
            <person name="Kyrpides N.C."/>
            <person name="Woyke T."/>
        </authorList>
    </citation>
    <scope>NUCLEOTIDE SEQUENCE</scope>
    <source>
        <strain evidence="8">GVMAG-M-3300009161-34</strain>
    </source>
</reference>
<dbReference type="PANTHER" id="PTHR48230:SF1">
    <property type="entry name" value="LIPID DESATURASE DOMAIN-CONTAINING PROTEIN"/>
    <property type="match status" value="1"/>
</dbReference>
<evidence type="ECO:0000256" key="3">
    <source>
        <dbReference type="ARBA" id="ARBA00022692"/>
    </source>
</evidence>
<feature type="domain" description="Lipid desaturase" evidence="7">
    <location>
        <begin position="12"/>
        <end position="179"/>
    </location>
</feature>
<evidence type="ECO:0000259" key="7">
    <source>
        <dbReference type="Pfam" id="PF10520"/>
    </source>
</evidence>
<dbReference type="PANTHER" id="PTHR48230">
    <property type="match status" value="1"/>
</dbReference>
<accession>A0A6C0EVR4</accession>
<dbReference type="GO" id="GO:0016020">
    <property type="term" value="C:membrane"/>
    <property type="evidence" value="ECO:0007669"/>
    <property type="project" value="UniProtKB-SubCell"/>
</dbReference>
<organism evidence="8">
    <name type="scientific">viral metagenome</name>
    <dbReference type="NCBI Taxonomy" id="1070528"/>
    <lineage>
        <taxon>unclassified sequences</taxon>
        <taxon>metagenomes</taxon>
        <taxon>organismal metagenomes</taxon>
    </lineage>
</organism>
<dbReference type="InterPro" id="IPR019547">
    <property type="entry name" value="Lipid_desat"/>
</dbReference>
<feature type="transmembrane region" description="Helical" evidence="6">
    <location>
        <begin position="88"/>
        <end position="106"/>
    </location>
</feature>
<dbReference type="AlphaFoldDB" id="A0A6C0EVR4"/>
<comment type="similarity">
    <text evidence="2">Belongs to the fatty acid desaturase CarF family.</text>
</comment>
<evidence type="ECO:0000256" key="6">
    <source>
        <dbReference type="SAM" id="Phobius"/>
    </source>
</evidence>
<feature type="transmembrane region" description="Helical" evidence="6">
    <location>
        <begin position="7"/>
        <end position="24"/>
    </location>
</feature>
<evidence type="ECO:0000313" key="8">
    <source>
        <dbReference type="EMBL" id="QHT33264.1"/>
    </source>
</evidence>
<evidence type="ECO:0000256" key="1">
    <source>
        <dbReference type="ARBA" id="ARBA00004141"/>
    </source>
</evidence>
<evidence type="ECO:0000256" key="4">
    <source>
        <dbReference type="ARBA" id="ARBA00022989"/>
    </source>
</evidence>
<keyword evidence="3 6" id="KW-0812">Transmembrane</keyword>
<protein>
    <recommendedName>
        <fullName evidence="7">Lipid desaturase domain-containing protein</fullName>
    </recommendedName>
</protein>
<proteinExistence type="inferred from homology"/>
<feature type="transmembrane region" description="Helical" evidence="6">
    <location>
        <begin position="60"/>
        <end position="81"/>
    </location>
</feature>
<name>A0A6C0EVR4_9ZZZZ</name>
<dbReference type="InterPro" id="IPR053335">
    <property type="entry name" value="Fatty_acid_desaturase_CarF"/>
</dbReference>
<dbReference type="Pfam" id="PF10520">
    <property type="entry name" value="Lipid_desat"/>
    <property type="match status" value="1"/>
</dbReference>
<dbReference type="EMBL" id="MN738961">
    <property type="protein sequence ID" value="QHT33264.1"/>
    <property type="molecule type" value="Genomic_DNA"/>
</dbReference>